<accession>A0A3B1IS80</accession>
<dbReference type="Bgee" id="ENSAMXG00000033095">
    <property type="expression patterns" value="Expressed in brain"/>
</dbReference>
<reference evidence="1" key="4">
    <citation type="submission" date="2025-09" db="UniProtKB">
        <authorList>
            <consortium name="Ensembl"/>
        </authorList>
    </citation>
    <scope>IDENTIFICATION</scope>
</reference>
<dbReference type="Ensembl" id="ENSAMXT00000052781.1">
    <property type="protein sequence ID" value="ENSAMXP00000032375.1"/>
    <property type="gene ID" value="ENSAMXG00000033095.1"/>
</dbReference>
<dbReference type="InParanoid" id="A0A3B1IS80"/>
<dbReference type="Proteomes" id="UP000018467">
    <property type="component" value="Unassembled WGS sequence"/>
</dbReference>
<dbReference type="AlphaFoldDB" id="A0A3B1IS80"/>
<dbReference type="GeneTree" id="ENSGT01030000234904"/>
<organism evidence="1 2">
    <name type="scientific">Astyanax mexicanus</name>
    <name type="common">Blind cave fish</name>
    <name type="synonym">Astyanax fasciatus mexicanus</name>
    <dbReference type="NCBI Taxonomy" id="7994"/>
    <lineage>
        <taxon>Eukaryota</taxon>
        <taxon>Metazoa</taxon>
        <taxon>Chordata</taxon>
        <taxon>Craniata</taxon>
        <taxon>Vertebrata</taxon>
        <taxon>Euteleostomi</taxon>
        <taxon>Actinopterygii</taxon>
        <taxon>Neopterygii</taxon>
        <taxon>Teleostei</taxon>
        <taxon>Ostariophysi</taxon>
        <taxon>Characiformes</taxon>
        <taxon>Characoidei</taxon>
        <taxon>Acestrorhamphidae</taxon>
        <taxon>Acestrorhamphinae</taxon>
        <taxon>Astyanax</taxon>
    </lineage>
</organism>
<keyword evidence="2" id="KW-1185">Reference proteome</keyword>
<reference evidence="1" key="3">
    <citation type="submission" date="2025-08" db="UniProtKB">
        <authorList>
            <consortium name="Ensembl"/>
        </authorList>
    </citation>
    <scope>IDENTIFICATION</scope>
</reference>
<reference evidence="2" key="1">
    <citation type="submission" date="2013-03" db="EMBL/GenBank/DDBJ databases">
        <authorList>
            <person name="Jeffery W."/>
            <person name="Warren W."/>
            <person name="Wilson R.K."/>
        </authorList>
    </citation>
    <scope>NUCLEOTIDE SEQUENCE</scope>
    <source>
        <strain evidence="2">female</strain>
    </source>
</reference>
<protein>
    <submittedName>
        <fullName evidence="1">Uncharacterized protein</fullName>
    </submittedName>
</protein>
<sequence>MDVAVDSLALPVQRLFQDQLGKEVAVALRLHIQFEVLVGGDRVVAESIGAHVGVGGTLQREAGTRRGTLCDLHHDVGRREGGRIVVDVQHLHLHPKELQRVLQEHLQVQEARLLLLRALAADLLAVGARAHEQRSVLHVHLQVRRARTGHRLEAARVQLRNVQPQVLGDVGHERAALLLLLNRVTKLREPSMREREREQ</sequence>
<proteinExistence type="predicted"/>
<name>A0A3B1IS80_ASTMX</name>
<evidence type="ECO:0000313" key="2">
    <source>
        <dbReference type="Proteomes" id="UP000018467"/>
    </source>
</evidence>
<evidence type="ECO:0000313" key="1">
    <source>
        <dbReference type="Ensembl" id="ENSAMXP00000032375.1"/>
    </source>
</evidence>
<reference evidence="2" key="2">
    <citation type="journal article" date="2014" name="Nat. Commun.">
        <title>The cavefish genome reveals candidate genes for eye loss.</title>
        <authorList>
            <person name="McGaugh S.E."/>
            <person name="Gross J.B."/>
            <person name="Aken B."/>
            <person name="Blin M."/>
            <person name="Borowsky R."/>
            <person name="Chalopin D."/>
            <person name="Hinaux H."/>
            <person name="Jeffery W.R."/>
            <person name="Keene A."/>
            <person name="Ma L."/>
            <person name="Minx P."/>
            <person name="Murphy D."/>
            <person name="O'Quin K.E."/>
            <person name="Retaux S."/>
            <person name="Rohner N."/>
            <person name="Searle S.M."/>
            <person name="Stahl B.A."/>
            <person name="Tabin C."/>
            <person name="Volff J.N."/>
            <person name="Yoshizawa M."/>
            <person name="Warren W.C."/>
        </authorList>
    </citation>
    <scope>NUCLEOTIDE SEQUENCE [LARGE SCALE GENOMIC DNA]</scope>
    <source>
        <strain evidence="2">female</strain>
    </source>
</reference>